<dbReference type="Proteomes" id="UP000603545">
    <property type="component" value="Unassembled WGS sequence"/>
</dbReference>
<sequence length="218" mass="24536">MDCRMQHRIISVLLAISIFLFGGIAIAQDFSADMVSTTKAGVVTGKIFVAKEKTRMETPQTTIITRIDKNIVWILMSAQRMYMEQPLKPENVVATTDKMSGEIERKLVGKETVDGKTTNKYRIVYVVADKEETIFQWIAASGLPIKSAAVDGSWTVEYKNLKTGKQPDTLFEIPAGYQKFSFGVPVMPETKAEKPVEKEEKKPSKFPLRIPKLPGKFW</sequence>
<protein>
    <submittedName>
        <fullName evidence="2">DUF4412 domain-containing protein</fullName>
    </submittedName>
</protein>
<proteinExistence type="predicted"/>
<evidence type="ECO:0000259" key="1">
    <source>
        <dbReference type="Pfam" id="PF14371"/>
    </source>
</evidence>
<dbReference type="Pfam" id="PF14371">
    <property type="entry name" value="DUF4412"/>
    <property type="match status" value="1"/>
</dbReference>
<dbReference type="EMBL" id="JACNLL010000050">
    <property type="protein sequence ID" value="MBC8199398.1"/>
    <property type="molecule type" value="Genomic_DNA"/>
</dbReference>
<dbReference type="AlphaFoldDB" id="A0A8J6N625"/>
<feature type="domain" description="DUF4412" evidence="1">
    <location>
        <begin position="37"/>
        <end position="139"/>
    </location>
</feature>
<dbReference type="Gene3D" id="2.50.20.10">
    <property type="entry name" value="Lipoprotein localisation LolA/LolB/LppX"/>
    <property type="match status" value="1"/>
</dbReference>
<comment type="caution">
    <text evidence="2">The sequence shown here is derived from an EMBL/GenBank/DDBJ whole genome shotgun (WGS) entry which is preliminary data.</text>
</comment>
<evidence type="ECO:0000313" key="2">
    <source>
        <dbReference type="EMBL" id="MBC8199398.1"/>
    </source>
</evidence>
<evidence type="ECO:0000313" key="3">
    <source>
        <dbReference type="Proteomes" id="UP000603545"/>
    </source>
</evidence>
<dbReference type="InterPro" id="IPR025524">
    <property type="entry name" value="DUF4412"/>
</dbReference>
<gene>
    <name evidence="2" type="ORF">H8E80_05045</name>
</gene>
<reference evidence="2 3" key="1">
    <citation type="submission" date="2020-08" db="EMBL/GenBank/DDBJ databases">
        <title>Bridging the membrane lipid divide: bacteria of the FCB group superphylum have the potential to synthesize archaeal ether lipids.</title>
        <authorList>
            <person name="Villanueva L."/>
            <person name="Von Meijenfeldt F.A.B."/>
            <person name="Westbye A.B."/>
            <person name="Yadav S."/>
            <person name="Hopmans E.C."/>
            <person name="Dutilh B.E."/>
            <person name="Sinninghe Damste J.S."/>
        </authorList>
    </citation>
    <scope>NUCLEOTIDE SEQUENCE [LARGE SCALE GENOMIC DNA]</scope>
    <source>
        <strain evidence="2">NIOZ-UU82</strain>
    </source>
</reference>
<name>A0A8J6N625_9BACT</name>
<organism evidence="2 3">
    <name type="scientific">Candidatus Desulfaltia bathyphila</name>
    <dbReference type="NCBI Taxonomy" id="2841697"/>
    <lineage>
        <taxon>Bacteria</taxon>
        <taxon>Pseudomonadati</taxon>
        <taxon>Thermodesulfobacteriota</taxon>
        <taxon>Desulfobacteria</taxon>
        <taxon>Desulfobacterales</taxon>
        <taxon>Desulfobacterales incertae sedis</taxon>
        <taxon>Candidatus Desulfaltia</taxon>
    </lineage>
</organism>
<accession>A0A8J6N625</accession>